<dbReference type="InterPro" id="IPR017981">
    <property type="entry name" value="GPCR_2-like_7TM"/>
</dbReference>
<feature type="region of interest" description="Disordered" evidence="5">
    <location>
        <begin position="1"/>
        <end position="35"/>
    </location>
</feature>
<feature type="transmembrane region" description="Helical" evidence="6">
    <location>
        <begin position="337"/>
        <end position="356"/>
    </location>
</feature>
<proteinExistence type="predicted"/>
<gene>
    <name evidence="8" type="ORF">H920_19160</name>
</gene>
<dbReference type="GO" id="GO:0004930">
    <property type="term" value="F:G protein-coupled receptor activity"/>
    <property type="evidence" value="ECO:0007669"/>
    <property type="project" value="InterPro"/>
</dbReference>
<dbReference type="AlphaFoldDB" id="A0A091CL36"/>
<keyword evidence="4 6" id="KW-0472">Membrane</keyword>
<keyword evidence="3 6" id="KW-1133">Transmembrane helix</keyword>
<keyword evidence="2 6" id="KW-0812">Transmembrane</keyword>
<feature type="transmembrane region" description="Helical" evidence="6">
    <location>
        <begin position="233"/>
        <end position="259"/>
    </location>
</feature>
<evidence type="ECO:0000256" key="1">
    <source>
        <dbReference type="ARBA" id="ARBA00004141"/>
    </source>
</evidence>
<protein>
    <submittedName>
        <fullName evidence="8">Putative G-protein coupled receptor 144</fullName>
    </submittedName>
</protein>
<dbReference type="InterPro" id="IPR000832">
    <property type="entry name" value="GPCR_2_secretin-like"/>
</dbReference>
<feature type="transmembrane region" description="Helical" evidence="6">
    <location>
        <begin position="439"/>
        <end position="461"/>
    </location>
</feature>
<dbReference type="Gene3D" id="1.20.1070.10">
    <property type="entry name" value="Rhodopsin 7-helix transmembrane proteins"/>
    <property type="match status" value="2"/>
</dbReference>
<keyword evidence="8" id="KW-0675">Receptor</keyword>
<dbReference type="Proteomes" id="UP000028990">
    <property type="component" value="Unassembled WGS sequence"/>
</dbReference>
<evidence type="ECO:0000313" key="9">
    <source>
        <dbReference type="Proteomes" id="UP000028990"/>
    </source>
</evidence>
<evidence type="ECO:0000256" key="6">
    <source>
        <dbReference type="SAM" id="Phobius"/>
    </source>
</evidence>
<evidence type="ECO:0000256" key="3">
    <source>
        <dbReference type="ARBA" id="ARBA00022989"/>
    </source>
</evidence>
<reference evidence="8 9" key="1">
    <citation type="submission" date="2013-11" db="EMBL/GenBank/DDBJ databases">
        <title>The Damaraland mole rat (Fukomys damarensis) genome and evolution of African mole rats.</title>
        <authorList>
            <person name="Gladyshev V.N."/>
            <person name="Fang X."/>
        </authorList>
    </citation>
    <scope>NUCLEOTIDE SEQUENCE [LARGE SCALE GENOMIC DNA]</scope>
    <source>
        <tissue evidence="8">Liver</tissue>
    </source>
</reference>
<dbReference type="PANTHER" id="PTHR12011:SF58">
    <property type="entry name" value="ADHESION G-PROTEIN COUPLED RECEPTOR D2"/>
    <property type="match status" value="1"/>
</dbReference>
<sequence>MQRGKQRGLRSKVSLALPPTSQLNRGTLGPQVDPVDPGEVVETKDVICKFPGQRLSWWEAQESCEQRFGHLALGPPDEVLVPQLRDAVWLGQRETILRRPPRRQTYWQLQDVQSWPGQDVISRVNALAEDTVLLSDPLSEAPGPLSLDKACSFLSILERVLVQEPTLGPAALLAVLCFLKRASALGAGEPEPLEGPWEQLGRGIMSVISLVLEEQLAGVWLSIPKRGPEEESLLRTLSFVGCGVSFCALATTFSLFLVAGTPKSERTTVHKNLTFSLASAEGFLMASEWAKTNQVACVAVTAAMHFLFLVVSWMLVEGLLLWSKVVAVSMRPGPGMRLYYAAGWGAPVVIVAVTLATSPADYTTAGHCWLNVHTDAIWAFAGPVPFVLAAWGVDPREPPMLHPALSTFHRATVKPVLVLLPILGLTWLAGILVHLSPAWAYATVGLNSLQGPYIFLVYAACNREVRSALQRVTEKKVVLAVASGDPTPWPAPPRCAPRTTLQPGVPQEDMWLSEVWPYHPARPQFPPCVGRAGRTIHPVSLFVRQETEA</sequence>
<keyword evidence="9" id="KW-1185">Reference proteome</keyword>
<evidence type="ECO:0000259" key="7">
    <source>
        <dbReference type="PROSITE" id="PS50261"/>
    </source>
</evidence>
<dbReference type="PROSITE" id="PS50261">
    <property type="entry name" value="G_PROTEIN_RECEP_F2_4"/>
    <property type="match status" value="1"/>
</dbReference>
<dbReference type="PRINTS" id="PR00249">
    <property type="entry name" value="GPCRSECRETIN"/>
</dbReference>
<feature type="domain" description="G-protein coupled receptors family 2 profile 2" evidence="7">
    <location>
        <begin position="234"/>
        <end position="462"/>
    </location>
</feature>
<dbReference type="EMBL" id="KN125037">
    <property type="protein sequence ID" value="KFO19444.1"/>
    <property type="molecule type" value="Genomic_DNA"/>
</dbReference>
<dbReference type="Pfam" id="PF00002">
    <property type="entry name" value="7tm_2"/>
    <property type="match status" value="1"/>
</dbReference>
<dbReference type="GO" id="GO:0007189">
    <property type="term" value="P:adenylate cyclase-activating G protein-coupled receptor signaling pathway"/>
    <property type="evidence" value="ECO:0007669"/>
    <property type="project" value="TreeGrafter"/>
</dbReference>
<dbReference type="CDD" id="cd00037">
    <property type="entry name" value="CLECT"/>
    <property type="match status" value="1"/>
</dbReference>
<accession>A0A091CL36</accession>
<dbReference type="GO" id="GO:0005886">
    <property type="term" value="C:plasma membrane"/>
    <property type="evidence" value="ECO:0007669"/>
    <property type="project" value="TreeGrafter"/>
</dbReference>
<evidence type="ECO:0000256" key="5">
    <source>
        <dbReference type="SAM" id="MobiDB-lite"/>
    </source>
</evidence>
<evidence type="ECO:0000256" key="2">
    <source>
        <dbReference type="ARBA" id="ARBA00022692"/>
    </source>
</evidence>
<evidence type="ECO:0000313" key="8">
    <source>
        <dbReference type="EMBL" id="KFO19444.1"/>
    </source>
</evidence>
<feature type="compositionally biased region" description="Basic residues" evidence="5">
    <location>
        <begin position="1"/>
        <end position="10"/>
    </location>
</feature>
<comment type="subcellular location">
    <subcellularLocation>
        <location evidence="1">Membrane</location>
        <topology evidence="1">Multi-pass membrane protein</topology>
    </subcellularLocation>
</comment>
<evidence type="ECO:0000256" key="4">
    <source>
        <dbReference type="ARBA" id="ARBA00023136"/>
    </source>
</evidence>
<dbReference type="GO" id="GO:0007166">
    <property type="term" value="P:cell surface receptor signaling pathway"/>
    <property type="evidence" value="ECO:0007669"/>
    <property type="project" value="InterPro"/>
</dbReference>
<dbReference type="PANTHER" id="PTHR12011">
    <property type="entry name" value="ADHESION G-PROTEIN COUPLED RECEPTOR"/>
    <property type="match status" value="1"/>
</dbReference>
<organism evidence="8 9">
    <name type="scientific">Fukomys damarensis</name>
    <name type="common">Damaraland mole rat</name>
    <name type="synonym">Cryptomys damarensis</name>
    <dbReference type="NCBI Taxonomy" id="885580"/>
    <lineage>
        <taxon>Eukaryota</taxon>
        <taxon>Metazoa</taxon>
        <taxon>Chordata</taxon>
        <taxon>Craniata</taxon>
        <taxon>Vertebrata</taxon>
        <taxon>Euteleostomi</taxon>
        <taxon>Mammalia</taxon>
        <taxon>Eutheria</taxon>
        <taxon>Euarchontoglires</taxon>
        <taxon>Glires</taxon>
        <taxon>Rodentia</taxon>
        <taxon>Hystricomorpha</taxon>
        <taxon>Bathyergidae</taxon>
        <taxon>Fukomys</taxon>
    </lineage>
</organism>
<name>A0A091CL36_FUKDA</name>
<feature type="transmembrane region" description="Helical" evidence="6">
    <location>
        <begin position="293"/>
        <end position="316"/>
    </location>
</feature>
<feature type="transmembrane region" description="Helical" evidence="6">
    <location>
        <begin position="415"/>
        <end position="433"/>
    </location>
</feature>